<dbReference type="AlphaFoldDB" id="A0A1H6GSA0"/>
<dbReference type="NCBIfam" id="TIGR02273">
    <property type="entry name" value="16S_RimM"/>
    <property type="match status" value="1"/>
</dbReference>
<reference evidence="9" key="1">
    <citation type="submission" date="2016-10" db="EMBL/GenBank/DDBJ databases">
        <authorList>
            <person name="Varghese N."/>
            <person name="Submissions S."/>
        </authorList>
    </citation>
    <scope>NUCLEOTIDE SEQUENCE [LARGE SCALE GENOMIC DNA]</scope>
    <source>
        <strain evidence="9">DSM 13234</strain>
    </source>
</reference>
<dbReference type="SUPFAM" id="SSF50447">
    <property type="entry name" value="Translation proteins"/>
    <property type="match status" value="1"/>
</dbReference>
<protein>
    <recommendedName>
        <fullName evidence="5">Ribosome maturation factor RimM</fullName>
    </recommendedName>
</protein>
<evidence type="ECO:0000256" key="2">
    <source>
        <dbReference type="ARBA" id="ARBA00022517"/>
    </source>
</evidence>
<feature type="domain" description="RimM N-terminal" evidence="6">
    <location>
        <begin position="6"/>
        <end position="85"/>
    </location>
</feature>
<dbReference type="EMBL" id="FNWO01000001">
    <property type="protein sequence ID" value="SEH26191.1"/>
    <property type="molecule type" value="Genomic_DNA"/>
</dbReference>
<comment type="similarity">
    <text evidence="5">Belongs to the RimM family.</text>
</comment>
<dbReference type="GO" id="GO:0042274">
    <property type="term" value="P:ribosomal small subunit biogenesis"/>
    <property type="evidence" value="ECO:0007669"/>
    <property type="project" value="UniProtKB-UniRule"/>
</dbReference>
<dbReference type="InterPro" id="IPR011961">
    <property type="entry name" value="RimM"/>
</dbReference>
<comment type="domain">
    <text evidence="5">The PRC barrel domain binds ribosomal protein uS19.</text>
</comment>
<gene>
    <name evidence="5" type="primary">rimM</name>
    <name evidence="8" type="ORF">SAMN04244559_00415</name>
</gene>
<dbReference type="RefSeq" id="WP_074764994.1">
    <property type="nucleotide sequence ID" value="NZ_FNWO01000001.1"/>
</dbReference>
<dbReference type="InterPro" id="IPR056792">
    <property type="entry name" value="PRC_RimM"/>
</dbReference>
<dbReference type="GO" id="GO:0005840">
    <property type="term" value="C:ribosome"/>
    <property type="evidence" value="ECO:0007669"/>
    <property type="project" value="InterPro"/>
</dbReference>
<evidence type="ECO:0000259" key="7">
    <source>
        <dbReference type="Pfam" id="PF24986"/>
    </source>
</evidence>
<dbReference type="Proteomes" id="UP000182983">
    <property type="component" value="Unassembled WGS sequence"/>
</dbReference>
<comment type="function">
    <text evidence="5">An accessory protein needed during the final step in the assembly of 30S ribosomal subunit, possibly for assembly of the head region. Essential for efficient processing of 16S rRNA. May be needed both before and after RbfA during the maturation of 16S rRNA. It has affinity for free ribosomal 30S subunits but not for 70S ribosomes.</text>
</comment>
<keyword evidence="4 5" id="KW-0143">Chaperone</keyword>
<evidence type="ECO:0000313" key="8">
    <source>
        <dbReference type="EMBL" id="SEH26191.1"/>
    </source>
</evidence>
<evidence type="ECO:0000256" key="5">
    <source>
        <dbReference type="HAMAP-Rule" id="MF_00014"/>
    </source>
</evidence>
<organism evidence="8 9">
    <name type="scientific">Magnetospirillum fulvum</name>
    <name type="common">Rhodospirillum fulvum</name>
    <dbReference type="NCBI Taxonomy" id="1082"/>
    <lineage>
        <taxon>Bacteria</taxon>
        <taxon>Pseudomonadati</taxon>
        <taxon>Pseudomonadota</taxon>
        <taxon>Alphaproteobacteria</taxon>
        <taxon>Rhodospirillales</taxon>
        <taxon>Rhodospirillaceae</taxon>
        <taxon>Magnetospirillum</taxon>
    </lineage>
</organism>
<dbReference type="OrthoDB" id="9788191at2"/>
<name>A0A1H6GSA0_MAGFU</name>
<feature type="domain" description="Ribosome maturation factor RimM PRC barrel" evidence="7">
    <location>
        <begin position="98"/>
        <end position="162"/>
    </location>
</feature>
<dbReference type="GO" id="GO:0006364">
    <property type="term" value="P:rRNA processing"/>
    <property type="evidence" value="ECO:0007669"/>
    <property type="project" value="UniProtKB-UniRule"/>
</dbReference>
<dbReference type="GO" id="GO:0043022">
    <property type="term" value="F:ribosome binding"/>
    <property type="evidence" value="ECO:0007669"/>
    <property type="project" value="InterPro"/>
</dbReference>
<dbReference type="InterPro" id="IPR036976">
    <property type="entry name" value="RimM_N_sf"/>
</dbReference>
<keyword evidence="9" id="KW-1185">Reference proteome</keyword>
<dbReference type="Pfam" id="PF24986">
    <property type="entry name" value="PRC_RimM"/>
    <property type="match status" value="1"/>
</dbReference>
<evidence type="ECO:0000259" key="6">
    <source>
        <dbReference type="Pfam" id="PF01782"/>
    </source>
</evidence>
<keyword evidence="1 5" id="KW-0963">Cytoplasm</keyword>
<dbReference type="InterPro" id="IPR009000">
    <property type="entry name" value="Transl_B-barrel_sf"/>
</dbReference>
<evidence type="ECO:0000256" key="1">
    <source>
        <dbReference type="ARBA" id="ARBA00022490"/>
    </source>
</evidence>
<evidence type="ECO:0000256" key="3">
    <source>
        <dbReference type="ARBA" id="ARBA00022552"/>
    </source>
</evidence>
<dbReference type="PANTHER" id="PTHR33692">
    <property type="entry name" value="RIBOSOME MATURATION FACTOR RIMM"/>
    <property type="match status" value="1"/>
</dbReference>
<dbReference type="InterPro" id="IPR011033">
    <property type="entry name" value="PRC_barrel-like_sf"/>
</dbReference>
<keyword evidence="2 5" id="KW-0690">Ribosome biogenesis</keyword>
<dbReference type="HAMAP" id="MF_00014">
    <property type="entry name" value="Ribosome_mat_RimM"/>
    <property type="match status" value="1"/>
</dbReference>
<accession>A0A1H6GSA0</accession>
<dbReference type="SUPFAM" id="SSF50346">
    <property type="entry name" value="PRC-barrel domain"/>
    <property type="match status" value="1"/>
</dbReference>
<proteinExistence type="inferred from homology"/>
<keyword evidence="3 5" id="KW-0698">rRNA processing</keyword>
<comment type="subunit">
    <text evidence="5">Binds ribosomal protein uS19.</text>
</comment>
<evidence type="ECO:0000256" key="4">
    <source>
        <dbReference type="ARBA" id="ARBA00023186"/>
    </source>
</evidence>
<dbReference type="PANTHER" id="PTHR33692:SF1">
    <property type="entry name" value="RIBOSOME MATURATION FACTOR RIMM"/>
    <property type="match status" value="1"/>
</dbReference>
<sequence>MSPRVCVGIVVGAQGVRGAVRVKSFTEDPADIGRYSPVEDEGGSRKLRLAVVGEAKGVVIATLDGISDRTAAEALRGTRLYVDRDRLPGTDEDEFLYSDLIGLAVEAPDGIRLGTVASVGDFGAGDVLEITLADGGTMMVPFSRADVPVVDVAGGRLVAVPPVYAPDEKEEKEASGRRD</sequence>
<dbReference type="InterPro" id="IPR002676">
    <property type="entry name" value="RimM_N"/>
</dbReference>
<dbReference type="Pfam" id="PF01782">
    <property type="entry name" value="RimM"/>
    <property type="match status" value="1"/>
</dbReference>
<dbReference type="Gene3D" id="2.30.30.240">
    <property type="entry name" value="PRC-barrel domain"/>
    <property type="match status" value="1"/>
</dbReference>
<comment type="subcellular location">
    <subcellularLocation>
        <location evidence="5">Cytoplasm</location>
    </subcellularLocation>
</comment>
<dbReference type="Gene3D" id="2.40.30.60">
    <property type="entry name" value="RimM"/>
    <property type="match status" value="1"/>
</dbReference>
<evidence type="ECO:0000313" key="9">
    <source>
        <dbReference type="Proteomes" id="UP000182983"/>
    </source>
</evidence>
<dbReference type="GO" id="GO:0005737">
    <property type="term" value="C:cytoplasm"/>
    <property type="evidence" value="ECO:0007669"/>
    <property type="project" value="UniProtKB-SubCell"/>
</dbReference>